<dbReference type="SUPFAM" id="SSF52047">
    <property type="entry name" value="RNI-like"/>
    <property type="match status" value="1"/>
</dbReference>
<evidence type="ECO:0000313" key="2">
    <source>
        <dbReference type="EMBL" id="PHT27953.1"/>
    </source>
</evidence>
<organism evidence="2 3">
    <name type="scientific">Capsicum baccatum</name>
    <name type="common">Peruvian pepper</name>
    <dbReference type="NCBI Taxonomy" id="33114"/>
    <lineage>
        <taxon>Eukaryota</taxon>
        <taxon>Viridiplantae</taxon>
        <taxon>Streptophyta</taxon>
        <taxon>Embryophyta</taxon>
        <taxon>Tracheophyta</taxon>
        <taxon>Spermatophyta</taxon>
        <taxon>Magnoliopsida</taxon>
        <taxon>eudicotyledons</taxon>
        <taxon>Gunneridae</taxon>
        <taxon>Pentapetalae</taxon>
        <taxon>asterids</taxon>
        <taxon>lamiids</taxon>
        <taxon>Solanales</taxon>
        <taxon>Solanaceae</taxon>
        <taxon>Solanoideae</taxon>
        <taxon>Capsiceae</taxon>
        <taxon>Capsicum</taxon>
    </lineage>
</organism>
<dbReference type="OrthoDB" id="1503514at2759"/>
<proteinExistence type="predicted"/>
<evidence type="ECO:0000259" key="1">
    <source>
        <dbReference type="Pfam" id="PF24758"/>
    </source>
</evidence>
<dbReference type="InterPro" id="IPR055411">
    <property type="entry name" value="LRR_FXL15/At3g58940/PEG3-like"/>
</dbReference>
<sequence length="262" mass="29641">MCQLLLYGVDFTGGCFERFISSCPLLRKLLLNGCSGVHHVNISGSKLKRLFIKANDQVESISLHNAPNLYEVSIAFDELAIGLNYDPVFDLEKFVGSLPKIKVLRLNGKFLQLFIENLEMSLLLTLQSLKVLEFKDVNFMDFVQIFGVVCLLKCAPNLQELYIKAHTIILSDLVSSYLRELSRSNFISLHKLRLAKLTKISNFVAEFEFIRFLLFSSSSLVTVTIVEHPKLKAEKALNLARELLKIKPSSGVCINLLRENKT</sequence>
<feature type="domain" description="F-box/LRR-repeat protein 15/At3g58940/PEG3-like LRR" evidence="1">
    <location>
        <begin position="3"/>
        <end position="163"/>
    </location>
</feature>
<keyword evidence="3" id="KW-1185">Reference proteome</keyword>
<dbReference type="InterPro" id="IPR032675">
    <property type="entry name" value="LRR_dom_sf"/>
</dbReference>
<comment type="caution">
    <text evidence="2">The sequence shown here is derived from an EMBL/GenBank/DDBJ whole genome shotgun (WGS) entry which is preliminary data.</text>
</comment>
<dbReference type="AlphaFoldDB" id="A0A2G2V4N8"/>
<name>A0A2G2V4N8_CAPBA</name>
<dbReference type="Pfam" id="PF24758">
    <property type="entry name" value="LRR_At5g56370"/>
    <property type="match status" value="1"/>
</dbReference>
<protein>
    <recommendedName>
        <fullName evidence="1">F-box/LRR-repeat protein 15/At3g58940/PEG3-like LRR domain-containing protein</fullName>
    </recommendedName>
</protein>
<dbReference type="Proteomes" id="UP000224567">
    <property type="component" value="Unassembled WGS sequence"/>
</dbReference>
<dbReference type="InterPro" id="IPR053772">
    <property type="entry name" value="At1g61320/At1g61330-like"/>
</dbReference>
<reference evidence="2 3" key="1">
    <citation type="journal article" date="2017" name="Genome Biol.">
        <title>New reference genome sequences of hot pepper reveal the massive evolution of plant disease-resistance genes by retroduplication.</title>
        <authorList>
            <person name="Kim S."/>
            <person name="Park J."/>
            <person name="Yeom S.I."/>
            <person name="Kim Y.M."/>
            <person name="Seo E."/>
            <person name="Kim K.T."/>
            <person name="Kim M.S."/>
            <person name="Lee J.M."/>
            <person name="Cheong K."/>
            <person name="Shin H.S."/>
            <person name="Kim S.B."/>
            <person name="Han K."/>
            <person name="Lee J."/>
            <person name="Park M."/>
            <person name="Lee H.A."/>
            <person name="Lee H.Y."/>
            <person name="Lee Y."/>
            <person name="Oh S."/>
            <person name="Lee J.H."/>
            <person name="Choi E."/>
            <person name="Choi E."/>
            <person name="Lee S.E."/>
            <person name="Jeon J."/>
            <person name="Kim H."/>
            <person name="Choi G."/>
            <person name="Song H."/>
            <person name="Lee J."/>
            <person name="Lee S.C."/>
            <person name="Kwon J.K."/>
            <person name="Lee H.Y."/>
            <person name="Koo N."/>
            <person name="Hong Y."/>
            <person name="Kim R.W."/>
            <person name="Kang W.H."/>
            <person name="Huh J.H."/>
            <person name="Kang B.C."/>
            <person name="Yang T.J."/>
            <person name="Lee Y.H."/>
            <person name="Bennetzen J.L."/>
            <person name="Choi D."/>
        </authorList>
    </citation>
    <scope>NUCLEOTIDE SEQUENCE [LARGE SCALE GENOMIC DNA]</scope>
    <source>
        <strain evidence="3">cv. PBC81</strain>
    </source>
</reference>
<reference evidence="3" key="2">
    <citation type="journal article" date="2017" name="J. Anim. Genet.">
        <title>Multiple reference genome sequences of hot pepper reveal the massive evolution of plant disease resistance genes by retroduplication.</title>
        <authorList>
            <person name="Kim S."/>
            <person name="Park J."/>
            <person name="Yeom S.-I."/>
            <person name="Kim Y.-M."/>
            <person name="Seo E."/>
            <person name="Kim K.-T."/>
            <person name="Kim M.-S."/>
            <person name="Lee J.M."/>
            <person name="Cheong K."/>
            <person name="Shin H.-S."/>
            <person name="Kim S.-B."/>
            <person name="Han K."/>
            <person name="Lee J."/>
            <person name="Park M."/>
            <person name="Lee H.-A."/>
            <person name="Lee H.-Y."/>
            <person name="Lee Y."/>
            <person name="Oh S."/>
            <person name="Lee J.H."/>
            <person name="Choi E."/>
            <person name="Choi E."/>
            <person name="Lee S.E."/>
            <person name="Jeon J."/>
            <person name="Kim H."/>
            <person name="Choi G."/>
            <person name="Song H."/>
            <person name="Lee J."/>
            <person name="Lee S.-C."/>
            <person name="Kwon J.-K."/>
            <person name="Lee H.-Y."/>
            <person name="Koo N."/>
            <person name="Hong Y."/>
            <person name="Kim R.W."/>
            <person name="Kang W.-H."/>
            <person name="Huh J.H."/>
            <person name="Kang B.-C."/>
            <person name="Yang T.-J."/>
            <person name="Lee Y.-H."/>
            <person name="Bennetzen J.L."/>
            <person name="Choi D."/>
        </authorList>
    </citation>
    <scope>NUCLEOTIDE SEQUENCE [LARGE SCALE GENOMIC DNA]</scope>
    <source>
        <strain evidence="3">cv. PBC81</strain>
    </source>
</reference>
<dbReference type="EMBL" id="MLFT02000285">
    <property type="protein sequence ID" value="PHT27953.1"/>
    <property type="molecule type" value="Genomic_DNA"/>
</dbReference>
<dbReference type="PANTHER" id="PTHR34145:SF28">
    <property type="entry name" value="F-BOX DOMAIN-CONTAINING PROTEIN"/>
    <property type="match status" value="1"/>
</dbReference>
<gene>
    <name evidence="2" type="ORF">CQW23_32443</name>
</gene>
<dbReference type="PANTHER" id="PTHR34145">
    <property type="entry name" value="OS02G0105600 PROTEIN"/>
    <property type="match status" value="1"/>
</dbReference>
<accession>A0A2G2V4N8</accession>
<dbReference type="Gene3D" id="3.80.10.10">
    <property type="entry name" value="Ribonuclease Inhibitor"/>
    <property type="match status" value="1"/>
</dbReference>
<evidence type="ECO:0000313" key="3">
    <source>
        <dbReference type="Proteomes" id="UP000224567"/>
    </source>
</evidence>